<dbReference type="EMBL" id="SGXA01000001">
    <property type="protein sequence ID" value="RZS75872.1"/>
    <property type="molecule type" value="Genomic_DNA"/>
</dbReference>
<dbReference type="Pfam" id="PF01381">
    <property type="entry name" value="HTH_3"/>
    <property type="match status" value="1"/>
</dbReference>
<protein>
    <submittedName>
        <fullName evidence="3">Helix-turn-helix protein</fullName>
    </submittedName>
</protein>
<dbReference type="AlphaFoldDB" id="A0A4Q7N4D7"/>
<accession>A0A4Q7N4D7</accession>
<dbReference type="InterPro" id="IPR001387">
    <property type="entry name" value="Cro/C1-type_HTH"/>
</dbReference>
<feature type="domain" description="HTH cro/C1-type" evidence="2">
    <location>
        <begin position="8"/>
        <end position="62"/>
    </location>
</feature>
<dbReference type="RefSeq" id="WP_130540207.1">
    <property type="nucleotide sequence ID" value="NZ_CP042431.1"/>
</dbReference>
<proteinExistence type="predicted"/>
<evidence type="ECO:0000313" key="4">
    <source>
        <dbReference type="Proteomes" id="UP000293874"/>
    </source>
</evidence>
<dbReference type="SUPFAM" id="SSF47413">
    <property type="entry name" value="lambda repressor-like DNA-binding domains"/>
    <property type="match status" value="1"/>
</dbReference>
<dbReference type="InterPro" id="IPR010982">
    <property type="entry name" value="Lambda_DNA-bd_dom_sf"/>
</dbReference>
<dbReference type="Proteomes" id="UP000293874">
    <property type="component" value="Unassembled WGS sequence"/>
</dbReference>
<gene>
    <name evidence="3" type="ORF">EV199_1747</name>
</gene>
<dbReference type="PANTHER" id="PTHR46558">
    <property type="entry name" value="TRACRIPTIONAL REGULATORY PROTEIN-RELATED-RELATED"/>
    <property type="match status" value="1"/>
</dbReference>
<dbReference type="SMART" id="SM00530">
    <property type="entry name" value="HTH_XRE"/>
    <property type="match status" value="1"/>
</dbReference>
<dbReference type="GO" id="GO:0003677">
    <property type="term" value="F:DNA binding"/>
    <property type="evidence" value="ECO:0007669"/>
    <property type="project" value="UniProtKB-KW"/>
</dbReference>
<dbReference type="CDD" id="cd00093">
    <property type="entry name" value="HTH_XRE"/>
    <property type="match status" value="1"/>
</dbReference>
<sequence length="120" mass="13784">MDGIISIIKKLRKFKGITQEAMAEQLHLSVRAYQKLESGQTRIDIDRLQQMAAILEVSISDLVTAKFNTENQLLRSKSLWRSETGVQKILEEWTDRLLHVLIKGKGAEMEYLNRAKEEGL</sequence>
<comment type="caution">
    <text evidence="3">The sequence shown here is derived from an EMBL/GenBank/DDBJ whole genome shotgun (WGS) entry which is preliminary data.</text>
</comment>
<dbReference type="PROSITE" id="PS50943">
    <property type="entry name" value="HTH_CROC1"/>
    <property type="match status" value="1"/>
</dbReference>
<reference evidence="3 4" key="1">
    <citation type="submission" date="2019-02" db="EMBL/GenBank/DDBJ databases">
        <title>Genomic Encyclopedia of Type Strains, Phase IV (KMG-IV): sequencing the most valuable type-strain genomes for metagenomic binning, comparative biology and taxonomic classification.</title>
        <authorList>
            <person name="Goeker M."/>
        </authorList>
    </citation>
    <scope>NUCLEOTIDE SEQUENCE [LARGE SCALE GENOMIC DNA]</scope>
    <source>
        <strain evidence="3 4">DSM 18116</strain>
    </source>
</reference>
<keyword evidence="4" id="KW-1185">Reference proteome</keyword>
<dbReference type="OrthoDB" id="714226at2"/>
<evidence type="ECO:0000313" key="3">
    <source>
        <dbReference type="EMBL" id="RZS75872.1"/>
    </source>
</evidence>
<keyword evidence="1" id="KW-0238">DNA-binding</keyword>
<dbReference type="Gene3D" id="1.10.260.40">
    <property type="entry name" value="lambda repressor-like DNA-binding domains"/>
    <property type="match status" value="1"/>
</dbReference>
<organism evidence="3 4">
    <name type="scientific">Pseudobacter ginsenosidimutans</name>
    <dbReference type="NCBI Taxonomy" id="661488"/>
    <lineage>
        <taxon>Bacteria</taxon>
        <taxon>Pseudomonadati</taxon>
        <taxon>Bacteroidota</taxon>
        <taxon>Chitinophagia</taxon>
        <taxon>Chitinophagales</taxon>
        <taxon>Chitinophagaceae</taxon>
        <taxon>Pseudobacter</taxon>
    </lineage>
</organism>
<evidence type="ECO:0000259" key="2">
    <source>
        <dbReference type="PROSITE" id="PS50943"/>
    </source>
</evidence>
<name>A0A4Q7N4D7_9BACT</name>
<evidence type="ECO:0000256" key="1">
    <source>
        <dbReference type="ARBA" id="ARBA00023125"/>
    </source>
</evidence>
<dbReference type="PANTHER" id="PTHR46558:SF11">
    <property type="entry name" value="HTH-TYPE TRANSCRIPTIONAL REGULATOR XRE"/>
    <property type="match status" value="1"/>
</dbReference>